<keyword evidence="10 19" id="KW-0560">Oxidoreductase</keyword>
<dbReference type="SUPFAM" id="SSF63380">
    <property type="entry name" value="Riboflavin synthase domain-like"/>
    <property type="match status" value="1"/>
</dbReference>
<dbReference type="CDD" id="cd06183">
    <property type="entry name" value="cyt_b5_reduct_like"/>
    <property type="match status" value="1"/>
</dbReference>
<evidence type="ECO:0000256" key="14">
    <source>
        <dbReference type="ARBA" id="ARBA00037104"/>
    </source>
</evidence>
<feature type="binding site" evidence="18">
    <location>
        <position position="89"/>
    </location>
    <ligand>
        <name>FAD</name>
        <dbReference type="ChEBI" id="CHEBI:57692"/>
    </ligand>
</feature>
<keyword evidence="9" id="KW-1133">Transmembrane helix</keyword>
<evidence type="ECO:0000256" key="9">
    <source>
        <dbReference type="ARBA" id="ARBA00022989"/>
    </source>
</evidence>
<organism evidence="21 22">
    <name type="scientific">Nadsonia fulvescens var. elongata DSM 6958</name>
    <dbReference type="NCBI Taxonomy" id="857566"/>
    <lineage>
        <taxon>Eukaryota</taxon>
        <taxon>Fungi</taxon>
        <taxon>Dikarya</taxon>
        <taxon>Ascomycota</taxon>
        <taxon>Saccharomycotina</taxon>
        <taxon>Dipodascomycetes</taxon>
        <taxon>Dipodascales</taxon>
        <taxon>Dipodascales incertae sedis</taxon>
        <taxon>Nadsonia</taxon>
    </lineage>
</organism>
<dbReference type="InterPro" id="IPR001709">
    <property type="entry name" value="Flavoprot_Pyr_Nucl_cyt_Rdtase"/>
</dbReference>
<dbReference type="Gene3D" id="3.40.50.80">
    <property type="entry name" value="Nucleotide-binding domain of ferredoxin-NADP reductase (FNR) module"/>
    <property type="match status" value="1"/>
</dbReference>
<dbReference type="OrthoDB" id="432685at2759"/>
<dbReference type="STRING" id="857566.A0A1E3PM70"/>
<dbReference type="PRINTS" id="PR00406">
    <property type="entry name" value="CYTB5RDTASE"/>
</dbReference>
<evidence type="ECO:0000256" key="5">
    <source>
        <dbReference type="ARBA" id="ARBA00022630"/>
    </source>
</evidence>
<comment type="catalytic activity">
    <reaction evidence="17">
        <text>2 Fe(3+)-[Dph3] + NADH = 2 Fe(2+)-[Dph3] + NAD(+) + H(+)</text>
        <dbReference type="Rhea" id="RHEA:71231"/>
        <dbReference type="Rhea" id="RHEA-COMP:18002"/>
        <dbReference type="Rhea" id="RHEA-COMP:18003"/>
        <dbReference type="ChEBI" id="CHEBI:15378"/>
        <dbReference type="ChEBI" id="CHEBI:29033"/>
        <dbReference type="ChEBI" id="CHEBI:29034"/>
        <dbReference type="ChEBI" id="CHEBI:57540"/>
        <dbReference type="ChEBI" id="CHEBI:57945"/>
        <dbReference type="ChEBI" id="CHEBI:83228"/>
    </reaction>
    <physiologicalReaction direction="left-to-right" evidence="17">
        <dbReference type="Rhea" id="RHEA:71232"/>
    </physiologicalReaction>
</comment>
<dbReference type="Pfam" id="PF00970">
    <property type="entry name" value="FAD_binding_6"/>
    <property type="match status" value="1"/>
</dbReference>
<sequence length="282" mass="30792">MTSFLAVGVTLVLVVAAAIYWQMSSSQTRKVLDQASSQFQEFPLIEKTVLSHNSAIYRFGLPRASDILGLPIGQHVSIQATISGKDIMRSYTPTSSDEFDHGYFDLLIKAYPNGNISKYVSELAIGDTIKVRGPRGQFRYQRGLVEEFTMVAGGTGITPMYQIMRAIAADPEDKTRVNLIFANVNYDDILLKNELDELAAQCDNINVFYVLNNPPEGWTGGVGFVTKDILTGLAADASRGDAVKLLLCGPPPMVSAIKKAAVDLGYAKARPVSKLEDQIFAF</sequence>
<dbReference type="InterPro" id="IPR001834">
    <property type="entry name" value="CBR-like"/>
</dbReference>
<accession>A0A1E3PM70</accession>
<gene>
    <name evidence="21" type="ORF">NADFUDRAFT_45895</name>
</gene>
<evidence type="ECO:0000256" key="11">
    <source>
        <dbReference type="ARBA" id="ARBA00023027"/>
    </source>
</evidence>
<keyword evidence="5 18" id="KW-0285">Flavoprotein</keyword>
<feature type="domain" description="FAD-binding FR-type" evidence="20">
    <location>
        <begin position="37"/>
        <end position="141"/>
    </location>
</feature>
<dbReference type="AlphaFoldDB" id="A0A1E3PM70"/>
<dbReference type="EC" id="1.6.2.2" evidence="19"/>
<comment type="catalytic activity">
    <reaction evidence="16 19">
        <text>2 Fe(III)-[cytochrome b5] + NADH = 2 Fe(II)-[cytochrome b5] + NAD(+) + H(+)</text>
        <dbReference type="Rhea" id="RHEA:46680"/>
        <dbReference type="Rhea" id="RHEA-COMP:10438"/>
        <dbReference type="Rhea" id="RHEA-COMP:10439"/>
        <dbReference type="ChEBI" id="CHEBI:15378"/>
        <dbReference type="ChEBI" id="CHEBI:29033"/>
        <dbReference type="ChEBI" id="CHEBI:29034"/>
        <dbReference type="ChEBI" id="CHEBI:57540"/>
        <dbReference type="ChEBI" id="CHEBI:57945"/>
        <dbReference type="EC" id="1.6.2.2"/>
    </reaction>
</comment>
<dbReference type="Pfam" id="PF00175">
    <property type="entry name" value="NAD_binding_1"/>
    <property type="match status" value="1"/>
</dbReference>
<dbReference type="GO" id="GO:0005886">
    <property type="term" value="C:plasma membrane"/>
    <property type="evidence" value="ECO:0007669"/>
    <property type="project" value="TreeGrafter"/>
</dbReference>
<feature type="binding site" evidence="18">
    <location>
        <position position="117"/>
    </location>
    <ligand>
        <name>FAD</name>
        <dbReference type="ChEBI" id="CHEBI:57692"/>
    </ligand>
</feature>
<keyword evidence="11 19" id="KW-0520">NAD</keyword>
<evidence type="ECO:0000256" key="16">
    <source>
        <dbReference type="ARBA" id="ARBA00047682"/>
    </source>
</evidence>
<evidence type="ECO:0000259" key="20">
    <source>
        <dbReference type="PROSITE" id="PS51384"/>
    </source>
</evidence>
<dbReference type="InterPro" id="IPR039261">
    <property type="entry name" value="FNR_nucleotide-bd"/>
</dbReference>
<comment type="similarity">
    <text evidence="4 19">Belongs to the flavoprotein pyridine nucleotide cytochrome reductase family.</text>
</comment>
<dbReference type="GO" id="GO:0005741">
    <property type="term" value="C:mitochondrial outer membrane"/>
    <property type="evidence" value="ECO:0007669"/>
    <property type="project" value="UniProtKB-SubCell"/>
</dbReference>
<comment type="subunit">
    <text evidence="15">Monomer. Component of the 2-(3-amino-3-carboxypropyl)histidine synthase complex composed of DPH1, DPH2, DPH3 and a NADH-dependent reductase, predominantly CBR1.</text>
</comment>
<evidence type="ECO:0000256" key="18">
    <source>
        <dbReference type="PIRSR" id="PIRSR601834-1"/>
    </source>
</evidence>
<evidence type="ECO:0000256" key="19">
    <source>
        <dbReference type="RuleBase" id="RU361226"/>
    </source>
</evidence>
<feature type="binding site" evidence="18">
    <location>
        <position position="109"/>
    </location>
    <ligand>
        <name>FAD</name>
        <dbReference type="ChEBI" id="CHEBI:57692"/>
    </ligand>
</feature>
<protein>
    <recommendedName>
        <fullName evidence="19">NADH-cytochrome b5 reductase</fullName>
        <ecNumber evidence="19">1.6.2.2</ecNumber>
    </recommendedName>
</protein>
<keyword evidence="7" id="KW-1000">Mitochondrion outer membrane</keyword>
<keyword evidence="12" id="KW-0496">Mitochondrion</keyword>
<evidence type="ECO:0000256" key="15">
    <source>
        <dbReference type="ARBA" id="ARBA00038836"/>
    </source>
</evidence>
<dbReference type="FunFam" id="2.40.30.10:FF:000032">
    <property type="entry name" value="NADH-cytochrome b5 reductase"/>
    <property type="match status" value="1"/>
</dbReference>
<feature type="binding site" evidence="18">
    <location>
        <position position="158"/>
    </location>
    <ligand>
        <name>FAD</name>
        <dbReference type="ChEBI" id="CHEBI:57692"/>
    </ligand>
</feature>
<dbReference type="GO" id="GO:0005783">
    <property type="term" value="C:endoplasmic reticulum"/>
    <property type="evidence" value="ECO:0007669"/>
    <property type="project" value="TreeGrafter"/>
</dbReference>
<evidence type="ECO:0000256" key="12">
    <source>
        <dbReference type="ARBA" id="ARBA00023128"/>
    </source>
</evidence>
<dbReference type="InterPro" id="IPR008333">
    <property type="entry name" value="Cbr1-like_FAD-bd_dom"/>
</dbReference>
<evidence type="ECO:0000256" key="4">
    <source>
        <dbReference type="ARBA" id="ARBA00006105"/>
    </source>
</evidence>
<evidence type="ECO:0000256" key="6">
    <source>
        <dbReference type="ARBA" id="ARBA00022692"/>
    </source>
</evidence>
<evidence type="ECO:0000256" key="8">
    <source>
        <dbReference type="ARBA" id="ARBA00022827"/>
    </source>
</evidence>
<dbReference type="InterPro" id="IPR017927">
    <property type="entry name" value="FAD-bd_FR_type"/>
</dbReference>
<proteinExistence type="inferred from homology"/>
<evidence type="ECO:0000313" key="22">
    <source>
        <dbReference type="Proteomes" id="UP000095009"/>
    </source>
</evidence>
<dbReference type="SUPFAM" id="SSF52343">
    <property type="entry name" value="Ferredoxin reductase-like, C-terminal NADP-linked domain"/>
    <property type="match status" value="1"/>
</dbReference>
<comment type="subcellular location">
    <subcellularLocation>
        <location evidence="2">Mitochondrion outer membrane</location>
        <topology evidence="2">Single-pass membrane protein</topology>
    </subcellularLocation>
</comment>
<evidence type="ECO:0000256" key="13">
    <source>
        <dbReference type="ARBA" id="ARBA00023136"/>
    </source>
</evidence>
<dbReference type="Proteomes" id="UP000095009">
    <property type="component" value="Unassembled WGS sequence"/>
</dbReference>
<feature type="binding site" evidence="18">
    <location>
        <position position="116"/>
    </location>
    <ligand>
        <name>FAD</name>
        <dbReference type="ChEBI" id="CHEBI:57692"/>
    </ligand>
</feature>
<name>A0A1E3PM70_9ASCO</name>
<dbReference type="PANTHER" id="PTHR19370:SF184">
    <property type="entry name" value="NADH-CYTOCHROME B5 REDUCTASE-LIKE"/>
    <property type="match status" value="1"/>
</dbReference>
<evidence type="ECO:0000256" key="2">
    <source>
        <dbReference type="ARBA" id="ARBA00004572"/>
    </source>
</evidence>
<feature type="binding site" evidence="18">
    <location>
        <position position="91"/>
    </location>
    <ligand>
        <name>FAD</name>
        <dbReference type="ChEBI" id="CHEBI:57692"/>
    </ligand>
</feature>
<comment type="cofactor">
    <cofactor evidence="1 18 19">
        <name>FAD</name>
        <dbReference type="ChEBI" id="CHEBI:57692"/>
    </cofactor>
</comment>
<dbReference type="InterPro" id="IPR017938">
    <property type="entry name" value="Riboflavin_synthase-like_b-brl"/>
</dbReference>
<dbReference type="InterPro" id="IPR001433">
    <property type="entry name" value="OxRdtase_FAD/NAD-bd"/>
</dbReference>
<dbReference type="EMBL" id="KV454408">
    <property type="protein sequence ID" value="ODQ66428.1"/>
    <property type="molecule type" value="Genomic_DNA"/>
</dbReference>
<feature type="binding site" evidence="18">
    <location>
        <position position="107"/>
    </location>
    <ligand>
        <name>FAD</name>
        <dbReference type="ChEBI" id="CHEBI:57692"/>
    </ligand>
</feature>
<dbReference type="PROSITE" id="PS51384">
    <property type="entry name" value="FAD_FR"/>
    <property type="match status" value="1"/>
</dbReference>
<dbReference type="Gene3D" id="2.40.30.10">
    <property type="entry name" value="Translation factors"/>
    <property type="match status" value="1"/>
</dbReference>
<reference evidence="21 22" key="1">
    <citation type="journal article" date="2016" name="Proc. Natl. Acad. Sci. U.S.A.">
        <title>Comparative genomics of biotechnologically important yeasts.</title>
        <authorList>
            <person name="Riley R."/>
            <person name="Haridas S."/>
            <person name="Wolfe K.H."/>
            <person name="Lopes M.R."/>
            <person name="Hittinger C.T."/>
            <person name="Goeker M."/>
            <person name="Salamov A.A."/>
            <person name="Wisecaver J.H."/>
            <person name="Long T.M."/>
            <person name="Calvey C.H."/>
            <person name="Aerts A.L."/>
            <person name="Barry K.W."/>
            <person name="Choi C."/>
            <person name="Clum A."/>
            <person name="Coughlan A.Y."/>
            <person name="Deshpande S."/>
            <person name="Douglass A.P."/>
            <person name="Hanson S.J."/>
            <person name="Klenk H.-P."/>
            <person name="LaButti K.M."/>
            <person name="Lapidus A."/>
            <person name="Lindquist E.A."/>
            <person name="Lipzen A.M."/>
            <person name="Meier-Kolthoff J.P."/>
            <person name="Ohm R.A."/>
            <person name="Otillar R.P."/>
            <person name="Pangilinan J.L."/>
            <person name="Peng Y."/>
            <person name="Rokas A."/>
            <person name="Rosa C.A."/>
            <person name="Scheuner C."/>
            <person name="Sibirny A.A."/>
            <person name="Slot J.C."/>
            <person name="Stielow J.B."/>
            <person name="Sun H."/>
            <person name="Kurtzman C.P."/>
            <person name="Blackwell M."/>
            <person name="Grigoriev I.V."/>
            <person name="Jeffries T.W."/>
        </authorList>
    </citation>
    <scope>NUCLEOTIDE SEQUENCE [LARGE SCALE GENOMIC DNA]</scope>
    <source>
        <strain evidence="21 22">DSM 6958</strain>
    </source>
</reference>
<evidence type="ECO:0000256" key="1">
    <source>
        <dbReference type="ARBA" id="ARBA00001974"/>
    </source>
</evidence>
<keyword evidence="8 18" id="KW-0274">FAD</keyword>
<evidence type="ECO:0000256" key="17">
    <source>
        <dbReference type="ARBA" id="ARBA00049138"/>
    </source>
</evidence>
<dbReference type="GO" id="GO:0090524">
    <property type="term" value="F:cytochrome-b5 reductase activity, acting on NADH"/>
    <property type="evidence" value="ECO:0007669"/>
    <property type="project" value="UniProtKB-EC"/>
</dbReference>
<evidence type="ECO:0000256" key="7">
    <source>
        <dbReference type="ARBA" id="ARBA00022787"/>
    </source>
</evidence>
<keyword evidence="22" id="KW-1185">Reference proteome</keyword>
<evidence type="ECO:0000256" key="3">
    <source>
        <dbReference type="ARBA" id="ARBA00005156"/>
    </source>
</evidence>
<evidence type="ECO:0000256" key="10">
    <source>
        <dbReference type="ARBA" id="ARBA00023002"/>
    </source>
</evidence>
<comment type="pathway">
    <text evidence="3">Protein modification; peptidyl-diphthamide biosynthesis.</text>
</comment>
<dbReference type="PANTHER" id="PTHR19370">
    <property type="entry name" value="NADH-CYTOCHROME B5 REDUCTASE"/>
    <property type="match status" value="1"/>
</dbReference>
<keyword evidence="13" id="KW-0472">Membrane</keyword>
<evidence type="ECO:0000313" key="21">
    <source>
        <dbReference type="EMBL" id="ODQ66428.1"/>
    </source>
</evidence>
<dbReference type="PRINTS" id="PR00371">
    <property type="entry name" value="FPNCR"/>
</dbReference>
<comment type="function">
    <text evidence="14">NADH-dependent reductase for DPH3 and cytochrome b5. Required for the first step of diphthamide biosynthesis, a post-translational modification of histidine which occurs in elongation factor 2. DPH1 and DPH2 transfer a 3-amino-3-carboxypropyl (ACP) group from S-adenosyl-L-methionine (SAM) to a histidine residue, the reaction is assisted by a reduction system comprising DPH3 and a NADH-dependent reductase, predominantly CBR1. By reducing DPH3, also involved in the formation of the tRNA wobble base modification mcm5s 2U (5-methoxycarbonylmethyl-2-thiouridine), mediated by the elongator complex. The cytochrome b5/NADH cytochrome b5 reductase electron transfer system supports the catalytic activity of several sterol biosynthetic enzymes.</text>
</comment>
<keyword evidence="6" id="KW-0812">Transmembrane</keyword>
<dbReference type="FunFam" id="3.40.50.80:FF:000019">
    <property type="entry name" value="NADH-cytochrome b5 reductase"/>
    <property type="match status" value="1"/>
</dbReference>